<dbReference type="Proteomes" id="UP000520814">
    <property type="component" value="Unassembled WGS sequence"/>
</dbReference>
<accession>A0A7W9SQQ2</accession>
<evidence type="ECO:0000313" key="1">
    <source>
        <dbReference type="EMBL" id="MBB6050695.1"/>
    </source>
</evidence>
<gene>
    <name evidence="1" type="ORF">HNQ39_002486</name>
</gene>
<name>A0A7W9SQQ2_ARMRO</name>
<comment type="caution">
    <text evidence="1">The sequence shown here is derived from an EMBL/GenBank/DDBJ whole genome shotgun (WGS) entry which is preliminary data.</text>
</comment>
<dbReference type="RefSeq" id="WP_184196132.1">
    <property type="nucleotide sequence ID" value="NZ_JACHGW010000002.1"/>
</dbReference>
<sequence length="197" mass="22922">MRAEYYIEDELVGIRLWHPSGLPANEYAFQNGNKHGWQYFWNTKGNLISAQPYERGLQHGTAYQWANEGRLLGTYTMEQGSGFDLWWSEDEDGNTSLAEAYNFVSGQLHGYEWQFSNGQLRAEKHWYQDQLHGIERLWDQKGKLARGFSRYWLHGERVGKPLYLHAIAQDNTLPSLLPEADNPDRTFPREIAEALNL</sequence>
<evidence type="ECO:0000313" key="2">
    <source>
        <dbReference type="Proteomes" id="UP000520814"/>
    </source>
</evidence>
<dbReference type="EMBL" id="JACHGW010000002">
    <property type="protein sequence ID" value="MBB6050695.1"/>
    <property type="molecule type" value="Genomic_DNA"/>
</dbReference>
<dbReference type="Gene3D" id="3.90.930.1">
    <property type="match status" value="1"/>
</dbReference>
<dbReference type="AlphaFoldDB" id="A0A7W9SQQ2"/>
<protein>
    <submittedName>
        <fullName evidence="1">Antitoxin component YwqK of YwqJK toxin-antitoxin module</fullName>
    </submittedName>
</protein>
<keyword evidence="2" id="KW-1185">Reference proteome</keyword>
<organism evidence="1 2">
    <name type="scientific">Armatimonas rosea</name>
    <dbReference type="NCBI Taxonomy" id="685828"/>
    <lineage>
        <taxon>Bacteria</taxon>
        <taxon>Bacillati</taxon>
        <taxon>Armatimonadota</taxon>
        <taxon>Armatimonadia</taxon>
        <taxon>Armatimonadales</taxon>
        <taxon>Armatimonadaceae</taxon>
        <taxon>Armatimonas</taxon>
    </lineage>
</organism>
<reference evidence="1 2" key="1">
    <citation type="submission" date="2020-08" db="EMBL/GenBank/DDBJ databases">
        <title>Genomic Encyclopedia of Type Strains, Phase IV (KMG-IV): sequencing the most valuable type-strain genomes for metagenomic binning, comparative biology and taxonomic classification.</title>
        <authorList>
            <person name="Goeker M."/>
        </authorList>
    </citation>
    <scope>NUCLEOTIDE SEQUENCE [LARGE SCALE GENOMIC DNA]</scope>
    <source>
        <strain evidence="1 2">DSM 23562</strain>
    </source>
</reference>
<proteinExistence type="predicted"/>
<dbReference type="SUPFAM" id="SSF82185">
    <property type="entry name" value="Histone H3 K4-specific methyltransferase SET7/9 N-terminal domain"/>
    <property type="match status" value="2"/>
</dbReference>
<dbReference type="Gene3D" id="2.20.110.10">
    <property type="entry name" value="Histone H3 K4-specific methyltransferase SET7/9 N-terminal domain"/>
    <property type="match status" value="1"/>
</dbReference>